<dbReference type="Proteomes" id="UP001151760">
    <property type="component" value="Unassembled WGS sequence"/>
</dbReference>
<evidence type="ECO:0000313" key="1">
    <source>
        <dbReference type="EMBL" id="GJT85096.1"/>
    </source>
</evidence>
<accession>A0ABQ5HB48</accession>
<comment type="caution">
    <text evidence="1">The sequence shown here is derived from an EMBL/GenBank/DDBJ whole genome shotgun (WGS) entry which is preliminary data.</text>
</comment>
<organism evidence="1 2">
    <name type="scientific">Tanacetum coccineum</name>
    <dbReference type="NCBI Taxonomy" id="301880"/>
    <lineage>
        <taxon>Eukaryota</taxon>
        <taxon>Viridiplantae</taxon>
        <taxon>Streptophyta</taxon>
        <taxon>Embryophyta</taxon>
        <taxon>Tracheophyta</taxon>
        <taxon>Spermatophyta</taxon>
        <taxon>Magnoliopsida</taxon>
        <taxon>eudicotyledons</taxon>
        <taxon>Gunneridae</taxon>
        <taxon>Pentapetalae</taxon>
        <taxon>asterids</taxon>
        <taxon>campanulids</taxon>
        <taxon>Asterales</taxon>
        <taxon>Asteraceae</taxon>
        <taxon>Asteroideae</taxon>
        <taxon>Anthemideae</taxon>
        <taxon>Anthemidinae</taxon>
        <taxon>Tanacetum</taxon>
    </lineage>
</organism>
<dbReference type="EMBL" id="BQNB010019417">
    <property type="protein sequence ID" value="GJT85096.1"/>
    <property type="molecule type" value="Genomic_DNA"/>
</dbReference>
<protein>
    <submittedName>
        <fullName evidence="1">Uncharacterized protein</fullName>
    </submittedName>
</protein>
<gene>
    <name evidence="1" type="ORF">Tco_1066813</name>
</gene>
<reference evidence="1" key="1">
    <citation type="journal article" date="2022" name="Int. J. Mol. Sci.">
        <title>Draft Genome of Tanacetum Coccineum: Genomic Comparison of Closely Related Tanacetum-Family Plants.</title>
        <authorList>
            <person name="Yamashiro T."/>
            <person name="Shiraishi A."/>
            <person name="Nakayama K."/>
            <person name="Satake H."/>
        </authorList>
    </citation>
    <scope>NUCLEOTIDE SEQUENCE</scope>
</reference>
<keyword evidence="2" id="KW-1185">Reference proteome</keyword>
<proteinExistence type="predicted"/>
<feature type="non-terminal residue" evidence="1">
    <location>
        <position position="1"/>
    </location>
</feature>
<evidence type="ECO:0000313" key="2">
    <source>
        <dbReference type="Proteomes" id="UP001151760"/>
    </source>
</evidence>
<reference evidence="1" key="2">
    <citation type="submission" date="2022-01" db="EMBL/GenBank/DDBJ databases">
        <authorList>
            <person name="Yamashiro T."/>
            <person name="Shiraishi A."/>
            <person name="Satake H."/>
            <person name="Nakayama K."/>
        </authorList>
    </citation>
    <scope>NUCLEOTIDE SEQUENCE</scope>
</reference>
<name>A0ABQ5HB48_9ASTR</name>
<sequence length="69" mass="8106">IFMRWEKNTIPSNLMNKRNKYCRKNEAIQNFANEATSLVDEGVHLLNKDVEKVTAFAEKLKSQQEDLHQ</sequence>